<sequence length="391" mass="43663">MKIYKKIFLSLPIAMAPIGIVACAKPEQPSQPSQPAQPAKPSDKPAQPSQPSQPAQPSDQPAQPTQPSQPAKPSDQPAQPSQPSQPAKPSDQPSQPAQPSTEPAQPSDQPSQPSGENNQSTNETKEIIELPEPRGDKERTKNSRKSKIGFSGIALLGENQVDLANNNDELAVKFRYSVIFKDDESNPVTIETGDIQYNEGLKLIVKKNNDGNLVFSPSENPNLRPTLFTSYKDNNKVIKNVKEYTVTHVEIKGNWLEIQNPRKIVVNDFLKSALKIVDTYKKDNKLYIEFNNDLSKFELNNLLVSLVERGAQYDPLNFKSRINKDNVVNTFKTKKDQEINSNILEIDLTQEFRSKNNGKDVLLVSLTLTNNESTYSFDLKRATRTDVLIEL</sequence>
<gene>
    <name evidence="3" type="ORF">MCANUFG4_01113</name>
</gene>
<name>I1A6S0_9BACT</name>
<protein>
    <submittedName>
        <fullName evidence="3">Uncharacterized protein</fullName>
    </submittedName>
</protein>
<feature type="region of interest" description="Disordered" evidence="1">
    <location>
        <begin position="25"/>
        <end position="145"/>
    </location>
</feature>
<dbReference type="PANTHER" id="PTHR10068">
    <property type="entry name" value="BONE MARROW PROTEOGLYCAN"/>
    <property type="match status" value="1"/>
</dbReference>
<organism evidence="3 4">
    <name type="scientific">Mycoplasmopsis canis UFG4</name>
    <dbReference type="NCBI Taxonomy" id="1131455"/>
    <lineage>
        <taxon>Bacteria</taxon>
        <taxon>Bacillati</taxon>
        <taxon>Mycoplasmatota</taxon>
        <taxon>Mycoplasmoidales</taxon>
        <taxon>Metamycoplasmataceae</taxon>
        <taxon>Mycoplasmopsis</taxon>
    </lineage>
</organism>
<feature type="signal peptide" evidence="2">
    <location>
        <begin position="1"/>
        <end position="24"/>
    </location>
</feature>
<dbReference type="AlphaFoldDB" id="I1A6S0"/>
<keyword evidence="2" id="KW-0732">Signal</keyword>
<evidence type="ECO:0000256" key="1">
    <source>
        <dbReference type="SAM" id="MobiDB-lite"/>
    </source>
</evidence>
<proteinExistence type="predicted"/>
<evidence type="ECO:0000313" key="3">
    <source>
        <dbReference type="EMBL" id="EIE42191.1"/>
    </source>
</evidence>
<comment type="caution">
    <text evidence="3">The sequence shown here is derived from an EMBL/GenBank/DDBJ whole genome shotgun (WGS) entry which is preliminary data.</text>
</comment>
<dbReference type="PATRIC" id="fig|1131455.3.peg.228"/>
<dbReference type="EMBL" id="AJFU01000004">
    <property type="protein sequence ID" value="EIE42191.1"/>
    <property type="molecule type" value="Genomic_DNA"/>
</dbReference>
<evidence type="ECO:0000313" key="4">
    <source>
        <dbReference type="Proteomes" id="UP000006229"/>
    </source>
</evidence>
<keyword evidence="4" id="KW-1185">Reference proteome</keyword>
<reference evidence="3 4" key="1">
    <citation type="journal article" date="2012" name="J. Bacteriol.">
        <title>Genome annotation of five Mycoplasma canis strains.</title>
        <authorList>
            <person name="Brown D.R."/>
            <person name="May M."/>
            <person name="Michaels D.L."/>
            <person name="Barbet A.F."/>
        </authorList>
    </citation>
    <scope>NUCLEOTIDE SEQUENCE [LARGE SCALE GENOMIC DNA]</scope>
    <source>
        <strain evidence="3 4">UFG4</strain>
    </source>
</reference>
<feature type="compositionally biased region" description="Low complexity" evidence="1">
    <location>
        <begin position="25"/>
        <end position="114"/>
    </location>
</feature>
<dbReference type="PANTHER" id="PTHR10068:SF14">
    <property type="entry name" value="CELL WALL ADHESIN EAP1"/>
    <property type="match status" value="1"/>
</dbReference>
<dbReference type="RefSeq" id="WP_004797068.1">
    <property type="nucleotide sequence ID" value="NZ_AJFU01000004.1"/>
</dbReference>
<feature type="chain" id="PRO_5003637099" evidence="2">
    <location>
        <begin position="25"/>
        <end position="391"/>
    </location>
</feature>
<feature type="compositionally biased region" description="Basic and acidic residues" evidence="1">
    <location>
        <begin position="123"/>
        <end position="141"/>
    </location>
</feature>
<accession>I1A6S0</accession>
<evidence type="ECO:0000256" key="2">
    <source>
        <dbReference type="SAM" id="SignalP"/>
    </source>
</evidence>
<dbReference type="Proteomes" id="UP000006229">
    <property type="component" value="Unassembled WGS sequence"/>
</dbReference>
<dbReference type="PROSITE" id="PS51257">
    <property type="entry name" value="PROKAR_LIPOPROTEIN"/>
    <property type="match status" value="1"/>
</dbReference>